<dbReference type="PANTHER" id="PTHR12338">
    <property type="entry name" value="AUTOTRANSPORTER"/>
    <property type="match status" value="1"/>
</dbReference>
<evidence type="ECO:0000259" key="1">
    <source>
        <dbReference type="SMART" id="SM00912"/>
    </source>
</evidence>
<organism evidence="2 3">
    <name type="scientific">Methylobacillus flagellatus (strain ATCC 51484 / DSM 6875 / VKM B-1610 / KT)</name>
    <dbReference type="NCBI Taxonomy" id="265072"/>
    <lineage>
        <taxon>Bacteria</taxon>
        <taxon>Pseudomonadati</taxon>
        <taxon>Pseudomonadota</taxon>
        <taxon>Betaproteobacteria</taxon>
        <taxon>Nitrosomonadales</taxon>
        <taxon>Methylophilaceae</taxon>
        <taxon>Methylobacillus</taxon>
    </lineage>
</organism>
<dbReference type="Pfam" id="PF13018">
    <property type="entry name" value="ESPR"/>
    <property type="match status" value="1"/>
</dbReference>
<dbReference type="OrthoDB" id="218680at2"/>
<dbReference type="Pfam" id="PF05860">
    <property type="entry name" value="TPS"/>
    <property type="match status" value="1"/>
</dbReference>
<dbReference type="Gene3D" id="2.160.20.10">
    <property type="entry name" value="Single-stranded right-handed beta-helix, Pectin lyase-like"/>
    <property type="match status" value="1"/>
</dbReference>
<dbReference type="NCBIfam" id="TIGR01901">
    <property type="entry name" value="adhes_NPXG"/>
    <property type="match status" value="1"/>
</dbReference>
<reference evidence="2 3" key="1">
    <citation type="submission" date="2006-03" db="EMBL/GenBank/DDBJ databases">
        <title>Complete sequence of Methylobacillus flagellatus KT.</title>
        <authorList>
            <consortium name="US DOE Joint Genome Institute"/>
            <person name="Copeland A."/>
            <person name="Lucas S."/>
            <person name="Lapidus A."/>
            <person name="Barry K."/>
            <person name="Detter J.C."/>
            <person name="Glavina del Rio T."/>
            <person name="Hammon N."/>
            <person name="Israni S."/>
            <person name="Dalin E."/>
            <person name="Tice H."/>
            <person name="Pitluck S."/>
            <person name="Brettin T."/>
            <person name="Bruce D."/>
            <person name="Han C."/>
            <person name="Tapia R."/>
            <person name="Saunders E."/>
            <person name="Gilna P."/>
            <person name="Schmutz J."/>
            <person name="Larimer F."/>
            <person name="Land M."/>
            <person name="Kyrpides N."/>
            <person name="Anderson I."/>
            <person name="Richardson P."/>
        </authorList>
    </citation>
    <scope>NUCLEOTIDE SEQUENCE [LARGE SCALE GENOMIC DNA]</scope>
    <source>
        <strain evidence="3">KT / ATCC 51484 / DSM 6875</strain>
    </source>
</reference>
<gene>
    <name evidence="2" type="ordered locus">Mfla_2405</name>
</gene>
<dbReference type="HOGENOM" id="CLU_000163_1_0_4"/>
<dbReference type="Proteomes" id="UP000002440">
    <property type="component" value="Chromosome"/>
</dbReference>
<evidence type="ECO:0000313" key="2">
    <source>
        <dbReference type="EMBL" id="ABE50670.1"/>
    </source>
</evidence>
<proteinExistence type="predicted"/>
<dbReference type="InterPro" id="IPR024973">
    <property type="entry name" value="ESPR"/>
</dbReference>
<dbReference type="InterPro" id="IPR012334">
    <property type="entry name" value="Pectin_lyas_fold"/>
</dbReference>
<sequence length="3332" mass="343172">MNKGLFRLVFSKRLGMYVPAPEVAVVHSGGGASSARARRRALLALIASIAAGHASADIIPLPQSGLQVSNIVWSNAAITAASPTVTTIQQYAPQAIANWQKFNLARDHTLNIEGQLSNWGMLHRIYDNDPSIIAGTINAAGTNYFLNNNGIVFAEGAQINMGSVWAMTASNMTDDLFRQGFINNLAGEATFIGMSGFVKVEAGAHLNAATGGKVVLLAKNVENNGLITTPEGQTILAAGEKVYLKSTTDLAGMLVEVDSGGTATNLGEIIAERGNASLVGLAVNQMGRIKASTSVRANGSIHLLARDSVRASDGVAQRFGKVTLGEGSVTEVTVEDKNPEEIGNTVVLKPSTVTAEGRLVDVKGTINAKGGVVNLSAKRGTENATATMPVRVFLDDTARIDVSGVDAKAAMSKNQLEIRLYSEELKDTPMLKGGPLLGDYIYVDARKGTDLFDIQPYLDTRTQTIAERMSAGGTVNISSAGDVITKQGSVIDVSGGVIDYAAGAVKESTLVYQGRIVPISQARRDTPYQRIGNQVTVTDRKSGMSRTFILDQGTNGNFQQAYRQGGDAGTINVTSTGGSPVIDGTMVANTRHDITQRAQLPDGGKFNLMTGDQALTVVDDAGNVSATFSADTANTQQAQIDTSMLANGFNHVKFESQGKLNVDAAITTAANGSVGLKGRNVDINRSIMTPGGNITVETQTSTDQVNVRDDVVLSTAGTWANDIPGIQGAFTMPVALNGGHVSLTGGTVAFGERTLIDTSAGAWLDGQGTWHQGNGGNITLAGGSELNRPANMRAYGFTRGGELSLSTGRDIHVGGQNPGDGSFWLSESFFEQGGFSSYTIKTTGNNSEFVVGDATGRASVIHPKMQTLQQVSGFAGRASANSIQEAGVATPVMMAEGLRAPATVKFSAFGDDNAVGSLTVLENTTIRTDIPDINGNVGSITLDAGKQLTMLGSLITPAGKVKLDLLGAVDASPYDSSQSIWLGEHSVINVAGYYLRPPSYTYTGSLLQARVFDGGSVHINTGEGQSQSAGKGFVIAQEGSVIDVSGTSGQVDVTTGDRWGYHTSTLYGAAGDIEIRAREGMALDGSLVGSAQGTGERGTLSVGLIGDLTPSSQSPAPPTGERVLTVTTGKQVQASGLSAGDSLAAFEGKAQISTEQINAGQFDHVSLRSTTDGRAPSANQHDRIDLESGVNLVARQTLALTAPRINVLDDGQVSLNASHVTFSAPLISNDMVAGQGLLQVNADWIDLNGSPNISGVNRTELNSRLDIRMRGLTADNHGSFRTPGELQMTARQIYPVTNSAFTVEATGPGSHIEVKSSGMAPKAVFSAGGKLTLKAENIQQDGVIRAPLGEIELQAEDTLTIGENSLTSTSAEGLSIPYGYTADGGNSWRFPNNVNLGKTPMEKSIVMTGRTVDQKQGAVVDLSGNGDTFAYEFIPGLGGSTDILKNKAGVFAILPSLQGEYAPFDYDYYQYANTDAGYAPKVGQSIYIAGGKGLAAGFYTLLPARYALLEGAFMVEVDHSIQPGPMINNLLDGTTLSAGYFTDVNGFSRDAYWTTFKVTDGAVFRNPEASGIKVPAEYMITSGNDYFTRQAISNGTAIPRLATDAGQLVLNASERLNLQATLKTDASKGRGAMVDIVSENIKVVSTVGDDDGSLQLTAESLNALNAESILLGGRRSQGAEATEIDTVAKNVTFSNSGSGLSVDELIATAAEKVAVDADASISTNATEAAGENMLRVKGDGALLAVSGKHDLVYDRVNTTSNPVTGILDIADGSVVSAHNSLVLDATREADIAGSVTIVPQDDGSLNGSVTLGANNILIGDADPSVSGMRVDDQLLSSFGSLSKVTLNSQQDVNLYGDVSLGNEALDVTINAGGIVGHEVNGSADATLTAASLTLKNSAGAVSAPVTQTSGSQLTVNADSIHIEGKGESGPTGAGNFALAGYDQIALNSTSDIVFSGAGTLNSTAQQTTLTSQRVTAATGTDYAVLANHGSLTTQGNGNTAEQASSGLGGKLSLTAASMVLGGSMELLSGQLNARATTGDLNIASDANINAGSAAVAFDKYTAHTPGGTVSLQADQADIHVMDGATINVGGGEGGNAGTVRMTAVNGSVNVAEGTLQGAAAEGKTAGHFVLDSRQLADFSALNSALNAGGFNASRNLRIRSGDVTIAQADSVNAQKFVLSADDGSVNILGTVNASGKDGGNVQIYAKNDLTLNAGSQVLVKGDAENGKGGKVLLASDSGIISAANGALVDVGGSERGQVNMRAARDGVAGLKVDHNATSAVAGADKILLESVQIISPASGTLNAATLNSIRSDTNQFYASAASSSAAYQNSSDGVAAIVAPHTELRVDGNTSLSNDWNLRDLSQGRDGALTIRSTGNLQLNGSLSDGFSTALANTGALQAGDSWSINLVSGADLNAVNTLETIAGTGNMTLANNKLVRTGTGDINIATGGNFTLNNAGSVVYTAGRAADALAGFNGPNAGAGNAATQYLTGGGDISIAAQGDITGALLNASGVQQIPNNWIFRQGGGVNNLPTSWWLRTDLFQQGVAAFGGGNVDVSAGGHVTNFSVSVPTTGRYVSEDSYRVDGGGDIRVAAGGDINNGVYYAGRGHIDLNAGGSVNKAGNTIGTTLALQDATASVSAVRDVYLEAVFNPTLFAQTASNTTIPALGTANSPANSHTGTSAYFNTYSAQAGIDVMALIGNVRFGNTDTASNTITDKLSKGAGNLLMNQSIMASKSSLGYLPGSVQATAFEGDINATTLKLMPSSQGNLSLLAGRNVSANTIMMSDADMTQLPGVFNPMRNPNVETNVIGRLNNFIMTNHAANPVHANNRKEAAIVARNGSISFRNNDGSDGTINVNLPKAASIIAGQDIVNLNIHEMSIDAVSGIQGQIQHTDPSDLTVIKAGRDLKYTTGNTSGMQLAGPGNFMIQAGRHLDLGAGSGINSVANTVNSFLPETGASLTVLAGVGQGPHVSTYIKTYIDPQGSGPSVLAEDATGMAAYRASTAKAVAEYMRELSGDVNLSEEDAMTQYLALDQDRQAVFAFRHYSSELLASGEADAALMASGEDISGIQRHKRGDDAVATLFPRQSDNDYFGDLTLFDSRIRTARDGSIDILVPGGMVNAGVPGRAVTAGNGIVTESGGAIRAFAETDFQVNQSRVMTQFGSDITVWVNNGNIDAGKGSRSVVAVPEAEIFTDKYGNTTLRIKGAGSGSGIQAGTYDPDGPSGPLSAPELGTVALMAPRGVLDAGEAGILGGRVLAVAPQIVNAGNIVGTTTVGVPIATTGTLAGTVSGASNVASATTASLDGLMNLPQDFNVRDFMPSFVTVEILGLGNIFR</sequence>
<name>Q1GYL7_METFK</name>
<protein>
    <submittedName>
        <fullName evidence="2">Filamentous hemagglutinin-like protein</fullName>
    </submittedName>
</protein>
<dbReference type="InterPro" id="IPR021026">
    <property type="entry name" value="Filamn_hemagglutn_DUF3739"/>
</dbReference>
<dbReference type="SMART" id="SM00912">
    <property type="entry name" value="Haemagg_act"/>
    <property type="match status" value="1"/>
</dbReference>
<dbReference type="eggNOG" id="COG3210">
    <property type="taxonomic scope" value="Bacteria"/>
</dbReference>
<dbReference type="EMBL" id="CP000284">
    <property type="protein sequence ID" value="ABE50670.1"/>
    <property type="molecule type" value="Genomic_DNA"/>
</dbReference>
<dbReference type="InterPro" id="IPR008638">
    <property type="entry name" value="FhaB/CdiA-like_TPS"/>
</dbReference>
<dbReference type="RefSeq" id="WP_011480623.1">
    <property type="nucleotide sequence ID" value="NC_007947.1"/>
</dbReference>
<dbReference type="InterPro" id="IPR011050">
    <property type="entry name" value="Pectin_lyase_fold/virulence"/>
</dbReference>
<dbReference type="SUPFAM" id="SSF51126">
    <property type="entry name" value="Pectin lyase-like"/>
    <property type="match status" value="1"/>
</dbReference>
<feature type="domain" description="Filamentous haemagglutinin FhaB/tRNA nuclease CdiA-like TPS" evidence="1">
    <location>
        <begin position="63"/>
        <end position="175"/>
    </location>
</feature>
<dbReference type="PANTHER" id="PTHR12338:SF5">
    <property type="entry name" value="ANTIGEN 43-RELATED"/>
    <property type="match status" value="1"/>
</dbReference>
<evidence type="ECO:0000313" key="3">
    <source>
        <dbReference type="Proteomes" id="UP000002440"/>
    </source>
</evidence>
<keyword evidence="3" id="KW-1185">Reference proteome</keyword>
<dbReference type="STRING" id="265072.Mfla_2405"/>
<dbReference type="InterPro" id="IPR050909">
    <property type="entry name" value="Bact_Autotransporter_VF"/>
</dbReference>
<accession>Q1GYL7</accession>
<dbReference type="KEGG" id="mfa:Mfla_2405"/>
<dbReference type="Pfam" id="PF12545">
    <property type="entry name" value="DUF3739"/>
    <property type="match status" value="1"/>
</dbReference>